<accession>A0A3N4M593</accession>
<protein>
    <submittedName>
        <fullName evidence="4">Alpha/beta-hydrolase</fullName>
    </submittedName>
</protein>
<dbReference type="EMBL" id="ML121530">
    <property type="protein sequence ID" value="RPB27991.1"/>
    <property type="molecule type" value="Genomic_DNA"/>
</dbReference>
<feature type="compositionally biased region" description="Pro residues" evidence="2">
    <location>
        <begin position="431"/>
        <end position="440"/>
    </location>
</feature>
<gene>
    <name evidence="4" type="ORF">L211DRAFT_802670</name>
</gene>
<dbReference type="Pfam" id="PF07859">
    <property type="entry name" value="Abhydrolase_3"/>
    <property type="match status" value="2"/>
</dbReference>
<dbReference type="GO" id="GO:0004771">
    <property type="term" value="F:sterol ester esterase activity"/>
    <property type="evidence" value="ECO:0007669"/>
    <property type="project" value="TreeGrafter"/>
</dbReference>
<evidence type="ECO:0000259" key="3">
    <source>
        <dbReference type="Pfam" id="PF07859"/>
    </source>
</evidence>
<sequence length="723" mass="81356">MIDHVLGRPSSRFRKIQVFLVLSFWTTYLLRGDHHGPPLIRRLSARLTHKLTVWQTVTLTMLYLYFARNFAKIFGLECPEPLANLYSRSYFRATWFMTALDAGFWTAMPIRRKWLRDIASIAFSVYYLIAAEQADEKVRKVRATVTVEHLRVSWEKSSTPYIKFITTLLHPFRTRYAPRHLKIQRPKESGQKEPVDVWIYFEGSSEELKTQKKIVLDIPGGGFVAMGPRNHDDKLMGWSKKLKIPIVSVEYKKAPEYPYPYGLNECYDVYHSIITTKGRCIGLSGEVVPRIAMSGDSAGGNLCAGVVLMILNAAHDDFDDRHRTNMGLRSLPPPEGLLLIYPSLDLNINSWMTDEQVRLIRERSTRQTNRGVVRNKSAYFARASGQKLSVQHPKAKADNYDSSDSEYEDVLSTTSTAPQDIQHLHVTAPRPNTPDLPHQPPHTNTLSSASAALEATKPPTLSTRLAMTSRLTYFNDRILTPEMMRAMVILYIGPQNRPDFSTDFLLSPLVAPEALLRRFPKTYFLTGERDPLVDDTVLFAGRIRQAKSRWAKERREMGLQSLSSRSGIMVADTIPEVRLIPGSSHGFLLMAGVLPQAKREIVRCARWLEEILADKPEAGDQLAVEEEEQRPRHHYRTDTGTTSVGMESTDDEGDMPLEMAIPSPSGVSLVKARGVAERGGVKVRGRGRRGSHVLGSEEDLVGRRMQGLMGGLTGLEDRGSGGV</sequence>
<dbReference type="STRING" id="1051890.A0A3N4M593"/>
<feature type="active site" evidence="1">
    <location>
        <position position="297"/>
    </location>
</feature>
<feature type="region of interest" description="Disordered" evidence="2">
    <location>
        <begin position="426"/>
        <end position="446"/>
    </location>
</feature>
<feature type="region of interest" description="Disordered" evidence="2">
    <location>
        <begin position="620"/>
        <end position="646"/>
    </location>
</feature>
<keyword evidence="4" id="KW-0378">Hydrolase</keyword>
<reference evidence="4 5" key="1">
    <citation type="journal article" date="2018" name="Nat. Ecol. Evol.">
        <title>Pezizomycetes genomes reveal the molecular basis of ectomycorrhizal truffle lifestyle.</title>
        <authorList>
            <person name="Murat C."/>
            <person name="Payen T."/>
            <person name="Noel B."/>
            <person name="Kuo A."/>
            <person name="Morin E."/>
            <person name="Chen J."/>
            <person name="Kohler A."/>
            <person name="Krizsan K."/>
            <person name="Balestrini R."/>
            <person name="Da Silva C."/>
            <person name="Montanini B."/>
            <person name="Hainaut M."/>
            <person name="Levati E."/>
            <person name="Barry K.W."/>
            <person name="Belfiori B."/>
            <person name="Cichocki N."/>
            <person name="Clum A."/>
            <person name="Dockter R.B."/>
            <person name="Fauchery L."/>
            <person name="Guy J."/>
            <person name="Iotti M."/>
            <person name="Le Tacon F."/>
            <person name="Lindquist E.A."/>
            <person name="Lipzen A."/>
            <person name="Malagnac F."/>
            <person name="Mello A."/>
            <person name="Molinier V."/>
            <person name="Miyauchi S."/>
            <person name="Poulain J."/>
            <person name="Riccioni C."/>
            <person name="Rubini A."/>
            <person name="Sitrit Y."/>
            <person name="Splivallo R."/>
            <person name="Traeger S."/>
            <person name="Wang M."/>
            <person name="Zifcakova L."/>
            <person name="Wipf D."/>
            <person name="Zambonelli A."/>
            <person name="Paolocci F."/>
            <person name="Nowrousian M."/>
            <person name="Ottonello S."/>
            <person name="Baldrian P."/>
            <person name="Spatafora J.W."/>
            <person name="Henrissat B."/>
            <person name="Nagy L.G."/>
            <person name="Aury J.M."/>
            <person name="Wincker P."/>
            <person name="Grigoriev I.V."/>
            <person name="Bonfante P."/>
            <person name="Martin F.M."/>
        </authorList>
    </citation>
    <scope>NUCLEOTIDE SEQUENCE [LARGE SCALE GENOMIC DNA]</scope>
    <source>
        <strain evidence="4 5">ATCC MYA-4762</strain>
    </source>
</reference>
<evidence type="ECO:0000256" key="2">
    <source>
        <dbReference type="SAM" id="MobiDB-lite"/>
    </source>
</evidence>
<feature type="domain" description="Alpha/beta hydrolase fold-3" evidence="3">
    <location>
        <begin position="219"/>
        <end position="395"/>
    </location>
</feature>
<dbReference type="GO" id="GO:0019433">
    <property type="term" value="P:triglyceride catabolic process"/>
    <property type="evidence" value="ECO:0007669"/>
    <property type="project" value="TreeGrafter"/>
</dbReference>
<dbReference type="InParanoid" id="A0A3N4M593"/>
<dbReference type="Proteomes" id="UP000267821">
    <property type="component" value="Unassembled WGS sequence"/>
</dbReference>
<dbReference type="PANTHER" id="PTHR23025">
    <property type="entry name" value="TRIACYLGLYCEROL LIPASE"/>
    <property type="match status" value="1"/>
</dbReference>
<name>A0A3N4M593_9PEZI</name>
<dbReference type="Gene3D" id="3.40.50.1820">
    <property type="entry name" value="alpha/beta hydrolase"/>
    <property type="match status" value="2"/>
</dbReference>
<evidence type="ECO:0000256" key="1">
    <source>
        <dbReference type="PROSITE-ProRule" id="PRU10038"/>
    </source>
</evidence>
<dbReference type="InterPro" id="IPR033140">
    <property type="entry name" value="Lipase_GDXG_put_SER_AS"/>
</dbReference>
<dbReference type="PANTHER" id="PTHR23025:SF3">
    <property type="entry name" value="HORMONE-SENSITIVE LIPASE"/>
    <property type="match status" value="1"/>
</dbReference>
<dbReference type="GO" id="GO:0004806">
    <property type="term" value="F:triacylglycerol lipase activity"/>
    <property type="evidence" value="ECO:0007669"/>
    <property type="project" value="TreeGrafter"/>
</dbReference>
<dbReference type="InterPro" id="IPR029058">
    <property type="entry name" value="AB_hydrolase_fold"/>
</dbReference>
<proteinExistence type="predicted"/>
<dbReference type="AlphaFoldDB" id="A0A3N4M593"/>
<feature type="domain" description="Alpha/beta hydrolase fold-3" evidence="3">
    <location>
        <begin position="468"/>
        <end position="549"/>
    </location>
</feature>
<evidence type="ECO:0000313" key="5">
    <source>
        <dbReference type="Proteomes" id="UP000267821"/>
    </source>
</evidence>
<dbReference type="InterPro" id="IPR013094">
    <property type="entry name" value="AB_hydrolase_3"/>
</dbReference>
<organism evidence="4 5">
    <name type="scientific">Terfezia boudieri ATCC MYA-4762</name>
    <dbReference type="NCBI Taxonomy" id="1051890"/>
    <lineage>
        <taxon>Eukaryota</taxon>
        <taxon>Fungi</taxon>
        <taxon>Dikarya</taxon>
        <taxon>Ascomycota</taxon>
        <taxon>Pezizomycotina</taxon>
        <taxon>Pezizomycetes</taxon>
        <taxon>Pezizales</taxon>
        <taxon>Pezizaceae</taxon>
        <taxon>Terfezia</taxon>
    </lineage>
</organism>
<dbReference type="SUPFAM" id="SSF53474">
    <property type="entry name" value="alpha/beta-Hydrolases"/>
    <property type="match status" value="1"/>
</dbReference>
<evidence type="ECO:0000313" key="4">
    <source>
        <dbReference type="EMBL" id="RPB27991.1"/>
    </source>
</evidence>
<dbReference type="GO" id="GO:0005829">
    <property type="term" value="C:cytosol"/>
    <property type="evidence" value="ECO:0007669"/>
    <property type="project" value="TreeGrafter"/>
</dbReference>
<keyword evidence="5" id="KW-1185">Reference proteome</keyword>
<dbReference type="OrthoDB" id="5570009at2759"/>
<dbReference type="PROSITE" id="PS01174">
    <property type="entry name" value="LIPASE_GDXG_SER"/>
    <property type="match status" value="1"/>
</dbReference>
<feature type="region of interest" description="Disordered" evidence="2">
    <location>
        <begin position="383"/>
        <end position="406"/>
    </location>
</feature>